<evidence type="ECO:0000256" key="1">
    <source>
        <dbReference type="SAM" id="MobiDB-lite"/>
    </source>
</evidence>
<evidence type="ECO:0000313" key="3">
    <source>
        <dbReference type="Proteomes" id="UP000003986"/>
    </source>
</evidence>
<dbReference type="Proteomes" id="UP000003986">
    <property type="component" value="Unassembled WGS sequence"/>
</dbReference>
<accession>D6AVA3</accession>
<gene>
    <name evidence="2" type="ORF">SSGG_05718</name>
</gene>
<dbReference type="AlphaFoldDB" id="D6AVA3"/>
<feature type="compositionally biased region" description="Polar residues" evidence="1">
    <location>
        <begin position="82"/>
        <end position="91"/>
    </location>
</feature>
<proteinExistence type="predicted"/>
<feature type="region of interest" description="Disordered" evidence="1">
    <location>
        <begin position="82"/>
        <end position="102"/>
    </location>
</feature>
<organism evidence="2 3">
    <name type="scientific">Streptomyces filamentosus NRRL 15998</name>
    <dbReference type="NCBI Taxonomy" id="457431"/>
    <lineage>
        <taxon>Bacteria</taxon>
        <taxon>Bacillati</taxon>
        <taxon>Actinomycetota</taxon>
        <taxon>Actinomycetes</taxon>
        <taxon>Kitasatosporales</taxon>
        <taxon>Streptomycetaceae</taxon>
        <taxon>Streptomyces</taxon>
    </lineage>
</organism>
<evidence type="ECO:0000313" key="2">
    <source>
        <dbReference type="EMBL" id="EFE78351.2"/>
    </source>
</evidence>
<sequence length="102" mass="10916">MGVPWDFSGTSGPIKRHEREIAERSFAQVSDHQSLIAAGHRTRWFLPGHLSGGHRPRAPTPLPERSFEPVAQLLAISSYCPVTSPGSTSHNDAMARGTGGSG</sequence>
<name>D6AVA3_STRFL</name>
<reference evidence="3" key="1">
    <citation type="submission" date="2008-10" db="EMBL/GenBank/DDBJ databases">
        <authorList>
            <person name="Molnar K."/>
        </authorList>
    </citation>
    <scope>NUCLEOTIDE SEQUENCE [LARGE SCALE GENOMIC DNA]</scope>
    <source>
        <strain evidence="3">NRRL 15998</strain>
    </source>
</reference>
<reference evidence="3" key="2">
    <citation type="submission" date="2008-12" db="EMBL/GenBank/DDBJ databases">
        <title>Annotation of Streptomyces roseosporus strain NRRL 15998.</title>
        <authorList>
            <consortium name="The Broad Institute Genome Sequencing Platform"/>
            <consortium name="Broad Institute Microbial Sequencing Center"/>
            <person name="Fischbach M."/>
            <person name="Ward D."/>
            <person name="Young S."/>
            <person name="Kodira C.D."/>
            <person name="Zeng Q."/>
            <person name="Koehrsen M."/>
            <person name="Godfrey P."/>
            <person name="Alvarado L."/>
            <person name="Berlin A.M."/>
            <person name="Borenstein D."/>
            <person name="Chen Z."/>
            <person name="Engels R."/>
            <person name="Freedman E."/>
            <person name="Gellesch M."/>
            <person name="Goldberg J."/>
            <person name="Griggs A."/>
            <person name="Gujja S."/>
            <person name="Heiman D.I."/>
            <person name="Hepburn T.A."/>
            <person name="Howarth C."/>
            <person name="Jen D."/>
            <person name="Larson L."/>
            <person name="Lewis B."/>
            <person name="Mehta T."/>
            <person name="Park D."/>
            <person name="Pearson M."/>
            <person name="Roberts A."/>
            <person name="Saif S."/>
            <person name="Shea T.D."/>
            <person name="Shenoy N."/>
            <person name="Sisk P."/>
            <person name="Stolte C."/>
            <person name="Sykes S.N."/>
            <person name="Walk T."/>
            <person name="White J."/>
            <person name="Yandava C."/>
            <person name="Straight P."/>
            <person name="Clardy J."/>
            <person name="Hung D."/>
            <person name="Kolter R."/>
            <person name="Mekalanos J."/>
            <person name="Walker S."/>
            <person name="Walsh C.T."/>
            <person name="Wieland B.L.C."/>
            <person name="Ilzarbe M."/>
            <person name="Galagan J."/>
            <person name="Nusbaum C."/>
            <person name="Birren B."/>
        </authorList>
    </citation>
    <scope>NUCLEOTIDE SEQUENCE [LARGE SCALE GENOMIC DNA]</scope>
    <source>
        <strain evidence="3">NRRL 15998</strain>
    </source>
</reference>
<protein>
    <submittedName>
        <fullName evidence="2">Predicted protein</fullName>
    </submittedName>
</protein>
<dbReference type="EMBL" id="DS999644">
    <property type="protein sequence ID" value="EFE78351.2"/>
    <property type="molecule type" value="Genomic_DNA"/>
</dbReference>